<keyword evidence="12" id="KW-1185">Reference proteome</keyword>
<dbReference type="AlphaFoldDB" id="A0A6P8IWW4"/>
<keyword evidence="7 11" id="KW-1133">Transmembrane helix</keyword>
<comment type="subcellular location">
    <subcellularLocation>
        <location evidence="1 11">Golgi apparatus membrane</location>
        <topology evidence="1 11">Single-pass type II membrane protein</topology>
    </subcellularLocation>
</comment>
<evidence type="ECO:0000256" key="5">
    <source>
        <dbReference type="ARBA" id="ARBA00022692"/>
    </source>
</evidence>
<dbReference type="PANTHER" id="PTHR11214:SF376">
    <property type="entry name" value="HEXOSYLTRANSFERASE"/>
    <property type="match status" value="1"/>
</dbReference>
<comment type="similarity">
    <text evidence="2 11">Belongs to the glycosyltransferase 31 family.</text>
</comment>
<dbReference type="InterPro" id="IPR002659">
    <property type="entry name" value="Glyco_trans_31"/>
</dbReference>
<evidence type="ECO:0000313" key="13">
    <source>
        <dbReference type="RefSeq" id="XP_031571896.1"/>
    </source>
</evidence>
<dbReference type="PANTHER" id="PTHR11214">
    <property type="entry name" value="BETA-1,3-N-ACETYLGLUCOSAMINYLTRANSFERASE"/>
    <property type="match status" value="1"/>
</dbReference>
<dbReference type="GO" id="GO:0000139">
    <property type="term" value="C:Golgi membrane"/>
    <property type="evidence" value="ECO:0007669"/>
    <property type="project" value="UniProtKB-SubCell"/>
</dbReference>
<sequence length="450" mass="52392">MYKTAEMPYLTNPVNTVLTATLGRIATVTPYSKHCKTHWQSTMMRVQLFAIKNLLVLTGFCGVINLIYLLLYAGLESNVDRYPSRLLGRQISSIDEDNKYPTTTNYGHLEMMNSDLKEILDRYSLSMNTLGKNYGQAQHTRERVNRGYLRKKATKIVKMSKCASPPFLLIQVHSSPGNFLSREAIRLSWGKPENAINQGSWSKSKRSWKTVFLVAKSNNSRINHLLRQEAQFYDDIIIGDFPDTFRHLSQKMLLGIEWSLHYCRPKYLLKTDEDCYINIISLLLWLSDHHNVNSSKDLYRGKVQRNMQVERDEDSRYYVSEKDFQGIFYKPYISGGGYLFSGNLLPRLYEATNFVPLIPIEDAYFGMLMDRLGVKPEMDLRFLPFVSCERSYETLFERPMCHFKDPFVIHGVNEVQQIHMHYNVLIMNFMPTVCSYVESQSDHSYLKRIC</sequence>
<dbReference type="OrthoDB" id="5954689at2759"/>
<dbReference type="EC" id="2.4.1.-" evidence="11"/>
<evidence type="ECO:0000313" key="12">
    <source>
        <dbReference type="Proteomes" id="UP000515163"/>
    </source>
</evidence>
<feature type="transmembrane region" description="Helical" evidence="11">
    <location>
        <begin position="54"/>
        <end position="75"/>
    </location>
</feature>
<evidence type="ECO:0000256" key="4">
    <source>
        <dbReference type="ARBA" id="ARBA00022679"/>
    </source>
</evidence>
<gene>
    <name evidence="13" type="primary">LOC116306010</name>
</gene>
<dbReference type="FunFam" id="3.90.550.50:FF:000001">
    <property type="entry name" value="Hexosyltransferase"/>
    <property type="match status" value="1"/>
</dbReference>
<evidence type="ECO:0000256" key="7">
    <source>
        <dbReference type="ARBA" id="ARBA00022989"/>
    </source>
</evidence>
<dbReference type="RefSeq" id="XP_031571896.1">
    <property type="nucleotide sequence ID" value="XM_031716036.1"/>
</dbReference>
<keyword evidence="10" id="KW-0325">Glycoprotein</keyword>
<evidence type="ECO:0000256" key="2">
    <source>
        <dbReference type="ARBA" id="ARBA00008661"/>
    </source>
</evidence>
<evidence type="ECO:0000256" key="8">
    <source>
        <dbReference type="ARBA" id="ARBA00023034"/>
    </source>
</evidence>
<dbReference type="KEGG" id="aten:116306010"/>
<name>A0A6P8IWW4_ACTTE</name>
<dbReference type="InParanoid" id="A0A6P8IWW4"/>
<accession>A0A6P8IWW4</accession>
<dbReference type="GO" id="GO:0016758">
    <property type="term" value="F:hexosyltransferase activity"/>
    <property type="evidence" value="ECO:0007669"/>
    <property type="project" value="InterPro"/>
</dbReference>
<evidence type="ECO:0000256" key="11">
    <source>
        <dbReference type="RuleBase" id="RU363063"/>
    </source>
</evidence>
<keyword evidence="4" id="KW-0808">Transferase</keyword>
<evidence type="ECO:0000256" key="10">
    <source>
        <dbReference type="ARBA" id="ARBA00023180"/>
    </source>
</evidence>
<dbReference type="Proteomes" id="UP000515163">
    <property type="component" value="Unplaced"/>
</dbReference>
<dbReference type="FunCoup" id="A0A6P8IWW4">
    <property type="interactions" value="740"/>
</dbReference>
<keyword evidence="8 11" id="KW-0333">Golgi apparatus</keyword>
<evidence type="ECO:0000256" key="9">
    <source>
        <dbReference type="ARBA" id="ARBA00023136"/>
    </source>
</evidence>
<keyword evidence="3 11" id="KW-0328">Glycosyltransferase</keyword>
<dbReference type="GeneID" id="116306010"/>
<dbReference type="GO" id="GO:0006493">
    <property type="term" value="P:protein O-linked glycosylation"/>
    <property type="evidence" value="ECO:0007669"/>
    <property type="project" value="TreeGrafter"/>
</dbReference>
<reference evidence="13" key="1">
    <citation type="submission" date="2025-08" db="UniProtKB">
        <authorList>
            <consortium name="RefSeq"/>
        </authorList>
    </citation>
    <scope>IDENTIFICATION</scope>
    <source>
        <tissue evidence="13">Tentacle</tissue>
    </source>
</reference>
<keyword evidence="5 11" id="KW-0812">Transmembrane</keyword>
<protein>
    <recommendedName>
        <fullName evidence="11">Hexosyltransferase</fullName>
        <ecNumber evidence="11">2.4.1.-</ecNumber>
    </recommendedName>
</protein>
<evidence type="ECO:0000256" key="1">
    <source>
        <dbReference type="ARBA" id="ARBA00004323"/>
    </source>
</evidence>
<evidence type="ECO:0000256" key="3">
    <source>
        <dbReference type="ARBA" id="ARBA00022676"/>
    </source>
</evidence>
<keyword evidence="6 11" id="KW-0735">Signal-anchor</keyword>
<dbReference type="Pfam" id="PF01762">
    <property type="entry name" value="Galactosyl_T"/>
    <property type="match status" value="1"/>
</dbReference>
<dbReference type="Gene3D" id="3.90.550.50">
    <property type="match status" value="1"/>
</dbReference>
<evidence type="ECO:0000256" key="6">
    <source>
        <dbReference type="ARBA" id="ARBA00022968"/>
    </source>
</evidence>
<organism evidence="12 13">
    <name type="scientific">Actinia tenebrosa</name>
    <name type="common">Australian red waratah sea anemone</name>
    <dbReference type="NCBI Taxonomy" id="6105"/>
    <lineage>
        <taxon>Eukaryota</taxon>
        <taxon>Metazoa</taxon>
        <taxon>Cnidaria</taxon>
        <taxon>Anthozoa</taxon>
        <taxon>Hexacorallia</taxon>
        <taxon>Actiniaria</taxon>
        <taxon>Actiniidae</taxon>
        <taxon>Actinia</taxon>
    </lineage>
</organism>
<keyword evidence="9 11" id="KW-0472">Membrane</keyword>
<proteinExistence type="inferred from homology"/>